<dbReference type="EMBL" id="CABFNZ010000003">
    <property type="protein sequence ID" value="VUC68849.1"/>
    <property type="molecule type" value="Genomic_DNA"/>
</dbReference>
<evidence type="ECO:0000256" key="8">
    <source>
        <dbReference type="SAM" id="Phobius"/>
    </source>
</evidence>
<comment type="similarity">
    <text evidence="7">Belongs to the major facilitator superfamily. Phthalate permease family.</text>
</comment>
<feature type="transmembrane region" description="Helical" evidence="8">
    <location>
        <begin position="232"/>
        <end position="252"/>
    </location>
</feature>
<keyword evidence="3" id="KW-0997">Cell inner membrane</keyword>
<evidence type="ECO:0000256" key="1">
    <source>
        <dbReference type="ARBA" id="ARBA00004429"/>
    </source>
</evidence>
<dbReference type="PANTHER" id="PTHR11662">
    <property type="entry name" value="SOLUTE CARRIER FAMILY 17"/>
    <property type="match status" value="1"/>
</dbReference>
<dbReference type="Pfam" id="PF07690">
    <property type="entry name" value="MFS_1"/>
    <property type="match status" value="1"/>
</dbReference>
<keyword evidence="5 8" id="KW-1133">Transmembrane helix</keyword>
<name>A0A509B7N3_9ENTR</name>
<accession>A0A509B7N3</accession>
<dbReference type="PANTHER" id="PTHR11662:SF399">
    <property type="entry name" value="FI19708P1-RELATED"/>
    <property type="match status" value="1"/>
</dbReference>
<evidence type="ECO:0000256" key="7">
    <source>
        <dbReference type="ARBA" id="ARBA00038514"/>
    </source>
</evidence>
<feature type="transmembrane region" description="Helical" evidence="8">
    <location>
        <begin position="40"/>
        <end position="57"/>
    </location>
</feature>
<keyword evidence="6 8" id="KW-0472">Membrane</keyword>
<dbReference type="InterPro" id="IPR020846">
    <property type="entry name" value="MFS_dom"/>
</dbReference>
<evidence type="ECO:0000259" key="9">
    <source>
        <dbReference type="PROSITE" id="PS50850"/>
    </source>
</evidence>
<feature type="transmembrane region" description="Helical" evidence="8">
    <location>
        <begin position="192"/>
        <end position="212"/>
    </location>
</feature>
<dbReference type="SUPFAM" id="SSF103473">
    <property type="entry name" value="MFS general substrate transporter"/>
    <property type="match status" value="1"/>
</dbReference>
<feature type="transmembrane region" description="Helical" evidence="8">
    <location>
        <begin position="348"/>
        <end position="371"/>
    </location>
</feature>
<dbReference type="PROSITE" id="PS50850">
    <property type="entry name" value="MFS"/>
    <property type="match status" value="1"/>
</dbReference>
<dbReference type="InterPro" id="IPR011701">
    <property type="entry name" value="MFS"/>
</dbReference>
<dbReference type="AlphaFoldDB" id="A0A509B7N3"/>
<evidence type="ECO:0000313" key="10">
    <source>
        <dbReference type="EMBL" id="VUC68849.1"/>
    </source>
</evidence>
<reference evidence="10" key="1">
    <citation type="submission" date="2019-06" db="EMBL/GenBank/DDBJ databases">
        <authorList>
            <consortium name="Pathogen Informatics"/>
        </authorList>
    </citation>
    <scope>NUCLEOTIDE SEQUENCE</scope>
    <source>
        <strain evidence="10">NCTC6947</strain>
    </source>
</reference>
<keyword evidence="4 8" id="KW-0812">Transmembrane</keyword>
<dbReference type="InterPro" id="IPR036259">
    <property type="entry name" value="MFS_trans_sf"/>
</dbReference>
<evidence type="ECO:0000256" key="5">
    <source>
        <dbReference type="ARBA" id="ARBA00022989"/>
    </source>
</evidence>
<sequence>MGIEGMPLQIGMMMTVFLAAYGIANVVLSPLGDYLGPRKAMMLCILIWTIALMIGGVATSFALIIICRILLGIGEGFYYPLQSVFIKNWFPKQERGRANAAWIVGQSVAPAIAMPFFTWWIGTHGWRSNFFLCAALGLIPLWLLWRYVADKPEQHKSISEQELAYIKAGQETESAGSSESFMLRVKPVITNYSYWLLVLWYLCLQCLYWGMITWLPTYLKSARGFSWAEMGWLASLPFVLSIFAKAAAGVFVDKIGRSAPILMVLMFFAGVSIYFGTITEHKYMSAVLLSFAVAFCTMGTPVAWTLLQGMIPGKSISAASGVMNGVANGLSSLSPVFIGLFISITGTYTGGLLCLVFISAIAVVSALILTIKKY</sequence>
<feature type="transmembrane region" description="Helical" evidence="8">
    <location>
        <begin position="319"/>
        <end position="342"/>
    </location>
</feature>
<feature type="transmembrane region" description="Helical" evidence="8">
    <location>
        <begin position="259"/>
        <end position="277"/>
    </location>
</feature>
<evidence type="ECO:0000256" key="4">
    <source>
        <dbReference type="ARBA" id="ARBA00022692"/>
    </source>
</evidence>
<gene>
    <name evidence="10" type="primary">gudP_1</name>
    <name evidence="10" type="ORF">NCTC6947_00045</name>
</gene>
<feature type="transmembrane region" description="Helical" evidence="8">
    <location>
        <begin position="283"/>
        <end position="307"/>
    </location>
</feature>
<dbReference type="GO" id="GO:0005886">
    <property type="term" value="C:plasma membrane"/>
    <property type="evidence" value="ECO:0007669"/>
    <property type="project" value="UniProtKB-SubCell"/>
</dbReference>
<organism evidence="10">
    <name type="scientific">Salmonella sp. NCTC 6947</name>
    <dbReference type="NCBI Taxonomy" id="2583581"/>
    <lineage>
        <taxon>Bacteria</taxon>
        <taxon>Pseudomonadati</taxon>
        <taxon>Pseudomonadota</taxon>
        <taxon>Gammaproteobacteria</taxon>
        <taxon>Enterobacterales</taxon>
        <taxon>Enterobacteriaceae</taxon>
        <taxon>Salmonella</taxon>
    </lineage>
</organism>
<dbReference type="CDD" id="cd17319">
    <property type="entry name" value="MFS_ExuT_GudP_like"/>
    <property type="match status" value="1"/>
</dbReference>
<feature type="transmembrane region" description="Helical" evidence="8">
    <location>
        <begin position="101"/>
        <end position="122"/>
    </location>
</feature>
<dbReference type="Gene3D" id="1.20.1250.20">
    <property type="entry name" value="MFS general substrate transporter like domains"/>
    <property type="match status" value="2"/>
</dbReference>
<evidence type="ECO:0000256" key="2">
    <source>
        <dbReference type="ARBA" id="ARBA00022475"/>
    </source>
</evidence>
<evidence type="ECO:0000256" key="3">
    <source>
        <dbReference type="ARBA" id="ARBA00022519"/>
    </source>
</evidence>
<evidence type="ECO:0000256" key="6">
    <source>
        <dbReference type="ARBA" id="ARBA00023136"/>
    </source>
</evidence>
<dbReference type="InterPro" id="IPR050382">
    <property type="entry name" value="MFS_Na/Anion_cotransporter"/>
</dbReference>
<feature type="transmembrane region" description="Helical" evidence="8">
    <location>
        <begin position="128"/>
        <end position="148"/>
    </location>
</feature>
<dbReference type="GO" id="GO:0022857">
    <property type="term" value="F:transmembrane transporter activity"/>
    <property type="evidence" value="ECO:0007669"/>
    <property type="project" value="InterPro"/>
</dbReference>
<protein>
    <submittedName>
        <fullName evidence="10">Membrane protein</fullName>
    </submittedName>
</protein>
<keyword evidence="2" id="KW-1003">Cell membrane</keyword>
<feature type="transmembrane region" description="Helical" evidence="8">
    <location>
        <begin position="6"/>
        <end position="28"/>
    </location>
</feature>
<proteinExistence type="inferred from homology"/>
<feature type="domain" description="Major facilitator superfamily (MFS) profile" evidence="9">
    <location>
        <begin position="1"/>
        <end position="374"/>
    </location>
</feature>
<comment type="subcellular location">
    <subcellularLocation>
        <location evidence="1">Cell inner membrane</location>
        <topology evidence="1">Multi-pass membrane protein</topology>
    </subcellularLocation>
</comment>